<feature type="region of interest" description="Disordered" evidence="2">
    <location>
        <begin position="107"/>
        <end position="127"/>
    </location>
</feature>
<feature type="compositionally biased region" description="Polar residues" evidence="2">
    <location>
        <begin position="311"/>
        <end position="322"/>
    </location>
</feature>
<proteinExistence type="predicted"/>
<sequence length="347" mass="39010">MCKQVESQKKEITQLENEKTKYLETISKLQTEAVVLNAKLDKNPQAENQKIAQLESEKADHAKTISKLKTEVMFQNSKLEEMTKYVRMLSNGSDSLDKILQTGQITGDKSSIGYNNSKPESSDTGVKPQAKLKYIQKPVMSHHMPAHHQDHYQFRPKQHMPIIKKQWVPKANVTSLIAHIPLKISAKEEWYFDSGCSRHMTGNQDLLTDLHHHTISHVTFGDGAKGEIKGTGKLDCLGVPKLDKVLLVKGLTTNLISISQLCDQDALKSDENQGRGKCHTKMSHHKLKGEKVMMAQKTERLDQTGGHMTSHMENGTIGTKPQGTLCKKAKDNTEKIWMTPVKVKVEK</sequence>
<dbReference type="EMBL" id="JAMSHJ010000006">
    <property type="protein sequence ID" value="KAI5401540.1"/>
    <property type="molecule type" value="Genomic_DNA"/>
</dbReference>
<protein>
    <recommendedName>
        <fullName evidence="3">Retrovirus-related Pol polyprotein from transposon TNT 1-94-like beta-barrel domain-containing protein</fullName>
    </recommendedName>
</protein>
<reference evidence="4 5" key="1">
    <citation type="journal article" date="2022" name="Nat. Genet.">
        <title>Improved pea reference genome and pan-genome highlight genomic features and evolutionary characteristics.</title>
        <authorList>
            <person name="Yang T."/>
            <person name="Liu R."/>
            <person name="Luo Y."/>
            <person name="Hu S."/>
            <person name="Wang D."/>
            <person name="Wang C."/>
            <person name="Pandey M.K."/>
            <person name="Ge S."/>
            <person name="Xu Q."/>
            <person name="Li N."/>
            <person name="Li G."/>
            <person name="Huang Y."/>
            <person name="Saxena R.K."/>
            <person name="Ji Y."/>
            <person name="Li M."/>
            <person name="Yan X."/>
            <person name="He Y."/>
            <person name="Liu Y."/>
            <person name="Wang X."/>
            <person name="Xiang C."/>
            <person name="Varshney R.K."/>
            <person name="Ding H."/>
            <person name="Gao S."/>
            <person name="Zong X."/>
        </authorList>
    </citation>
    <scope>NUCLEOTIDE SEQUENCE [LARGE SCALE GENOMIC DNA]</scope>
    <source>
        <strain evidence="4 5">cv. Zhongwan 6</strain>
    </source>
</reference>
<evidence type="ECO:0000313" key="5">
    <source>
        <dbReference type="Proteomes" id="UP001058974"/>
    </source>
</evidence>
<dbReference type="Gramene" id="Psat06G0613200-T1">
    <property type="protein sequence ID" value="KAI5401540.1"/>
    <property type="gene ID" value="KIW84_066132"/>
</dbReference>
<feature type="region of interest" description="Disordered" evidence="2">
    <location>
        <begin position="304"/>
        <end position="324"/>
    </location>
</feature>
<evidence type="ECO:0000313" key="4">
    <source>
        <dbReference type="EMBL" id="KAI5401540.1"/>
    </source>
</evidence>
<keyword evidence="5" id="KW-1185">Reference proteome</keyword>
<evidence type="ECO:0000256" key="2">
    <source>
        <dbReference type="SAM" id="MobiDB-lite"/>
    </source>
</evidence>
<comment type="caution">
    <text evidence="4">The sequence shown here is derived from an EMBL/GenBank/DDBJ whole genome shotgun (WGS) entry which is preliminary data.</text>
</comment>
<accession>A0A9D5ADE8</accession>
<dbReference type="InterPro" id="IPR054722">
    <property type="entry name" value="PolX-like_BBD"/>
</dbReference>
<feature type="domain" description="Retrovirus-related Pol polyprotein from transposon TNT 1-94-like beta-barrel" evidence="3">
    <location>
        <begin position="190"/>
        <end position="264"/>
    </location>
</feature>
<gene>
    <name evidence="4" type="ORF">KIW84_066132</name>
</gene>
<keyword evidence="1" id="KW-0175">Coiled coil</keyword>
<dbReference type="AlphaFoldDB" id="A0A9D5ADE8"/>
<dbReference type="Proteomes" id="UP001058974">
    <property type="component" value="Chromosome 6"/>
</dbReference>
<feature type="compositionally biased region" description="Polar residues" evidence="2">
    <location>
        <begin position="107"/>
        <end position="124"/>
    </location>
</feature>
<evidence type="ECO:0000256" key="1">
    <source>
        <dbReference type="SAM" id="Coils"/>
    </source>
</evidence>
<organism evidence="4 5">
    <name type="scientific">Pisum sativum</name>
    <name type="common">Garden pea</name>
    <name type="synonym">Lathyrus oleraceus</name>
    <dbReference type="NCBI Taxonomy" id="3888"/>
    <lineage>
        <taxon>Eukaryota</taxon>
        <taxon>Viridiplantae</taxon>
        <taxon>Streptophyta</taxon>
        <taxon>Embryophyta</taxon>
        <taxon>Tracheophyta</taxon>
        <taxon>Spermatophyta</taxon>
        <taxon>Magnoliopsida</taxon>
        <taxon>eudicotyledons</taxon>
        <taxon>Gunneridae</taxon>
        <taxon>Pentapetalae</taxon>
        <taxon>rosids</taxon>
        <taxon>fabids</taxon>
        <taxon>Fabales</taxon>
        <taxon>Fabaceae</taxon>
        <taxon>Papilionoideae</taxon>
        <taxon>50 kb inversion clade</taxon>
        <taxon>NPAAA clade</taxon>
        <taxon>Hologalegina</taxon>
        <taxon>IRL clade</taxon>
        <taxon>Fabeae</taxon>
        <taxon>Lathyrus</taxon>
    </lineage>
</organism>
<feature type="coiled-coil region" evidence="1">
    <location>
        <begin position="5"/>
        <end position="71"/>
    </location>
</feature>
<evidence type="ECO:0000259" key="3">
    <source>
        <dbReference type="Pfam" id="PF22936"/>
    </source>
</evidence>
<dbReference type="Pfam" id="PF22936">
    <property type="entry name" value="Pol_BBD"/>
    <property type="match status" value="1"/>
</dbReference>
<name>A0A9D5ADE8_PEA</name>